<organism evidence="2 3">
    <name type="scientific">Brevundimonas subvibrioides</name>
    <dbReference type="NCBI Taxonomy" id="74313"/>
    <lineage>
        <taxon>Bacteria</taxon>
        <taxon>Pseudomonadati</taxon>
        <taxon>Pseudomonadota</taxon>
        <taxon>Alphaproteobacteria</taxon>
        <taxon>Caulobacterales</taxon>
        <taxon>Caulobacteraceae</taxon>
        <taxon>Brevundimonas</taxon>
    </lineage>
</organism>
<dbReference type="AlphaFoldDB" id="A0A258FTF5"/>
<dbReference type="InterPro" id="IPR006757">
    <property type="entry name" value="OGF_rcpt"/>
</dbReference>
<reference evidence="2 3" key="1">
    <citation type="submission" date="2017-03" db="EMBL/GenBank/DDBJ databases">
        <title>Lifting the veil on microbial sulfur biogeochemistry in mining wastewaters.</title>
        <authorList>
            <person name="Kantor R.S."/>
            <person name="Colenbrander Nelson T."/>
            <person name="Marshall S."/>
            <person name="Bennett D."/>
            <person name="Apte S."/>
            <person name="Camacho D."/>
            <person name="Thomas B.C."/>
            <person name="Warren L.A."/>
            <person name="Banfield J.F."/>
        </authorList>
    </citation>
    <scope>NUCLEOTIDE SEQUENCE [LARGE SCALE GENOMIC DNA]</scope>
    <source>
        <strain evidence="2">32-69-9</strain>
    </source>
</reference>
<dbReference type="EMBL" id="NCEB01000002">
    <property type="protein sequence ID" value="OYX35890.1"/>
    <property type="molecule type" value="Genomic_DNA"/>
</dbReference>
<gene>
    <name evidence="2" type="ORF">B7Z01_00825</name>
</gene>
<comment type="caution">
    <text evidence="2">The sequence shown here is derived from an EMBL/GenBank/DDBJ whole genome shotgun (WGS) entry which is preliminary data.</text>
</comment>
<evidence type="ECO:0000259" key="1">
    <source>
        <dbReference type="Pfam" id="PF04664"/>
    </source>
</evidence>
<accession>A0A258FTF5</accession>
<dbReference type="PANTHER" id="PTHR14015">
    <property type="entry name" value="OPIOID GROWTH FACTOR RECEPTOR OGFR ZETA-TYPE OPIOID RECEPTOR"/>
    <property type="match status" value="1"/>
</dbReference>
<dbReference type="PANTHER" id="PTHR14015:SF2">
    <property type="entry name" value="OPIOID GROWTH FACTOR RECEPTOR (OGFR) CONSERVED DOMAIN-CONTAINING PROTEIN"/>
    <property type="match status" value="1"/>
</dbReference>
<evidence type="ECO:0000313" key="2">
    <source>
        <dbReference type="EMBL" id="OYX35890.1"/>
    </source>
</evidence>
<protein>
    <recommendedName>
        <fullName evidence="1">Opioid growth factor receptor (OGFr) conserved domain-containing protein</fullName>
    </recommendedName>
</protein>
<dbReference type="Pfam" id="PF04664">
    <property type="entry name" value="OGFr_N"/>
    <property type="match status" value="1"/>
</dbReference>
<dbReference type="InterPro" id="IPR039574">
    <property type="entry name" value="OGFr"/>
</dbReference>
<dbReference type="Proteomes" id="UP000215595">
    <property type="component" value="Unassembled WGS sequence"/>
</dbReference>
<sequence>MSAIVDFLKGAGDDEAGRNVFEVVAMSDQQIETTHDFIQWLFPLDQPSGANRRAPVLTADDVQAIHASGLAQIALAAGTDRMAAFYQSNGHWRVAQDHNHLRITRIIRSLRLLRGPGEAEDFRQLILRLDERAGRPVSMGSRQHWENA</sequence>
<proteinExistence type="predicted"/>
<dbReference type="GO" id="GO:0140625">
    <property type="term" value="F:opioid growth factor receptor activity"/>
    <property type="evidence" value="ECO:0007669"/>
    <property type="project" value="InterPro"/>
</dbReference>
<feature type="domain" description="Opioid growth factor receptor (OGFr) conserved" evidence="1">
    <location>
        <begin position="29"/>
        <end position="86"/>
    </location>
</feature>
<evidence type="ECO:0000313" key="3">
    <source>
        <dbReference type="Proteomes" id="UP000215595"/>
    </source>
</evidence>
<name>A0A258FTF5_9CAUL</name>
<dbReference type="GO" id="GO:0016020">
    <property type="term" value="C:membrane"/>
    <property type="evidence" value="ECO:0007669"/>
    <property type="project" value="InterPro"/>
</dbReference>